<comment type="caution">
    <text evidence="1">The sequence shown here is derived from an EMBL/GenBank/DDBJ whole genome shotgun (WGS) entry which is preliminary data.</text>
</comment>
<keyword evidence="2" id="KW-1185">Reference proteome</keyword>
<organism evidence="1 2">
    <name type="scientific">Entomophthora muscae</name>
    <dbReference type="NCBI Taxonomy" id="34485"/>
    <lineage>
        <taxon>Eukaryota</taxon>
        <taxon>Fungi</taxon>
        <taxon>Fungi incertae sedis</taxon>
        <taxon>Zoopagomycota</taxon>
        <taxon>Entomophthoromycotina</taxon>
        <taxon>Entomophthoromycetes</taxon>
        <taxon>Entomophthorales</taxon>
        <taxon>Entomophthoraceae</taxon>
        <taxon>Entomophthora</taxon>
    </lineage>
</organism>
<reference evidence="1" key="1">
    <citation type="submission" date="2022-04" db="EMBL/GenBank/DDBJ databases">
        <title>Genome of the entomopathogenic fungus Entomophthora muscae.</title>
        <authorList>
            <person name="Elya C."/>
            <person name="Lovett B.R."/>
            <person name="Lee E."/>
            <person name="Macias A.M."/>
            <person name="Hajek A.E."/>
            <person name="De Bivort B.L."/>
            <person name="Kasson M.T."/>
            <person name="De Fine Licht H.H."/>
            <person name="Stajich J.E."/>
        </authorList>
    </citation>
    <scope>NUCLEOTIDE SEQUENCE</scope>
    <source>
        <strain evidence="1">Berkeley</strain>
    </source>
</reference>
<sequence length="201" mass="21943">MTFCSHLYTLVAHWVSLDGVECVLPSAVPRVLSLVPPLSGHPSTPLGGILLVHLAGMGAKLKLSLSNAARALLHKYQIDDLVLYYQNCTGGRAHKLDSLWVGPCKVTFKKGVEYTVKLLSSRRPFARVHSKFLCKYQSPVSNLEGVNVVNCAINAISIWPLNNDDFKDLTGFAFKFGNSLPSVNGSVPISTHFRNIIPSLV</sequence>
<name>A0ACC2RXC1_9FUNG</name>
<gene>
    <name evidence="1" type="ORF">DSO57_1012070</name>
</gene>
<protein>
    <submittedName>
        <fullName evidence="1">Uncharacterized protein</fullName>
    </submittedName>
</protein>
<dbReference type="Proteomes" id="UP001165960">
    <property type="component" value="Unassembled WGS sequence"/>
</dbReference>
<accession>A0ACC2RXC1</accession>
<evidence type="ECO:0000313" key="2">
    <source>
        <dbReference type="Proteomes" id="UP001165960"/>
    </source>
</evidence>
<evidence type="ECO:0000313" key="1">
    <source>
        <dbReference type="EMBL" id="KAJ9054640.1"/>
    </source>
</evidence>
<dbReference type="EMBL" id="QTSX02006432">
    <property type="protein sequence ID" value="KAJ9054640.1"/>
    <property type="molecule type" value="Genomic_DNA"/>
</dbReference>
<proteinExistence type="predicted"/>